<dbReference type="EMBL" id="PCSH01000082">
    <property type="protein sequence ID" value="PIP41105.1"/>
    <property type="molecule type" value="Genomic_DNA"/>
</dbReference>
<name>A0A2H0A6M0_9BACT</name>
<evidence type="ECO:0000313" key="11">
    <source>
        <dbReference type="Proteomes" id="UP000231067"/>
    </source>
</evidence>
<keyword evidence="4 8" id="KW-0547">Nucleotide-binding</keyword>
<protein>
    <recommendedName>
        <fullName evidence="8 9">Adenylosuccinate synthetase</fullName>
        <shortName evidence="8">AMPSase</shortName>
        <shortName evidence="8">AdSS</shortName>
        <ecNumber evidence="8 9">6.3.4.4</ecNumber>
    </recommendedName>
    <alternativeName>
        <fullName evidence="8">IMP--aspartate ligase</fullName>
    </alternativeName>
</protein>
<dbReference type="GO" id="GO:0005737">
    <property type="term" value="C:cytoplasm"/>
    <property type="evidence" value="ECO:0007669"/>
    <property type="project" value="UniProtKB-SubCell"/>
</dbReference>
<keyword evidence="2 8" id="KW-0436">Ligase</keyword>
<feature type="binding site" description="in other chain" evidence="8">
    <location>
        <position position="231"/>
    </location>
    <ligand>
        <name>IMP</name>
        <dbReference type="ChEBI" id="CHEBI:58053"/>
        <note>ligand shared between dimeric partners</note>
    </ligand>
</feature>
<evidence type="ECO:0000256" key="9">
    <source>
        <dbReference type="RuleBase" id="RU000520"/>
    </source>
</evidence>
<feature type="binding site" description="in other chain" evidence="8">
    <location>
        <position position="126"/>
    </location>
    <ligand>
        <name>IMP</name>
        <dbReference type="ChEBI" id="CHEBI:58053"/>
        <note>ligand shared between dimeric partners</note>
    </ligand>
</feature>
<evidence type="ECO:0000313" key="10">
    <source>
        <dbReference type="EMBL" id="PIP41105.1"/>
    </source>
</evidence>
<dbReference type="InterPro" id="IPR042109">
    <property type="entry name" value="Adenylosuccinate_synth_dom1"/>
</dbReference>
<dbReference type="InterPro" id="IPR001114">
    <property type="entry name" value="Adenylosuccinate_synthetase"/>
</dbReference>
<comment type="catalytic activity">
    <reaction evidence="8 9">
        <text>IMP + L-aspartate + GTP = N(6)-(1,2-dicarboxyethyl)-AMP + GDP + phosphate + 2 H(+)</text>
        <dbReference type="Rhea" id="RHEA:15753"/>
        <dbReference type="ChEBI" id="CHEBI:15378"/>
        <dbReference type="ChEBI" id="CHEBI:29991"/>
        <dbReference type="ChEBI" id="CHEBI:37565"/>
        <dbReference type="ChEBI" id="CHEBI:43474"/>
        <dbReference type="ChEBI" id="CHEBI:57567"/>
        <dbReference type="ChEBI" id="CHEBI:58053"/>
        <dbReference type="ChEBI" id="CHEBI:58189"/>
        <dbReference type="EC" id="6.3.4.4"/>
    </reaction>
</comment>
<keyword evidence="3 8" id="KW-0479">Metal-binding</keyword>
<comment type="caution">
    <text evidence="10">The sequence shown here is derived from an EMBL/GenBank/DDBJ whole genome shotgun (WGS) entry which is preliminary data.</text>
</comment>
<feature type="binding site" evidence="8">
    <location>
        <begin position="405"/>
        <end position="407"/>
    </location>
    <ligand>
        <name>GTP</name>
        <dbReference type="ChEBI" id="CHEBI:37565"/>
    </ligand>
</feature>
<keyword evidence="7 8" id="KW-0342">GTP-binding</keyword>
<dbReference type="FunFam" id="3.90.170.10:FF:000001">
    <property type="entry name" value="Adenylosuccinate synthetase"/>
    <property type="match status" value="1"/>
</dbReference>
<feature type="binding site" description="in other chain" evidence="8">
    <location>
        <position position="295"/>
    </location>
    <ligand>
        <name>IMP</name>
        <dbReference type="ChEBI" id="CHEBI:58053"/>
        <note>ligand shared between dimeric partners</note>
    </ligand>
</feature>
<feature type="binding site" evidence="8">
    <location>
        <position position="40"/>
    </location>
    <ligand>
        <name>Mg(2+)</name>
        <dbReference type="ChEBI" id="CHEBI:18420"/>
    </ligand>
</feature>
<evidence type="ECO:0000256" key="3">
    <source>
        <dbReference type="ARBA" id="ARBA00022723"/>
    </source>
</evidence>
<dbReference type="GO" id="GO:0005525">
    <property type="term" value="F:GTP binding"/>
    <property type="evidence" value="ECO:0007669"/>
    <property type="project" value="UniProtKB-UniRule"/>
</dbReference>
<evidence type="ECO:0000256" key="5">
    <source>
        <dbReference type="ARBA" id="ARBA00022755"/>
    </source>
</evidence>
<organism evidence="10 11">
    <name type="scientific">Candidatus Desantisbacteria bacterium CG23_combo_of_CG06-09_8_20_14_all_40_23</name>
    <dbReference type="NCBI Taxonomy" id="1974550"/>
    <lineage>
        <taxon>Bacteria</taxon>
        <taxon>Candidatus Desantisiibacteriota</taxon>
    </lineage>
</organism>
<dbReference type="Gene3D" id="1.10.300.10">
    <property type="entry name" value="Adenylosuccinate Synthetase, subunit A, domain 2"/>
    <property type="match status" value="1"/>
</dbReference>
<dbReference type="SUPFAM" id="SSF52540">
    <property type="entry name" value="P-loop containing nucleoside triphosphate hydrolases"/>
    <property type="match status" value="1"/>
</dbReference>
<evidence type="ECO:0000256" key="1">
    <source>
        <dbReference type="ARBA" id="ARBA00011738"/>
    </source>
</evidence>
<dbReference type="PROSITE" id="PS01266">
    <property type="entry name" value="ADENYLOSUCCIN_SYN_1"/>
    <property type="match status" value="1"/>
</dbReference>
<comment type="cofactor">
    <cofactor evidence="8">
        <name>Mg(2+)</name>
        <dbReference type="ChEBI" id="CHEBI:18420"/>
    </cofactor>
    <text evidence="8">Binds 1 Mg(2+) ion per subunit.</text>
</comment>
<reference evidence="10 11" key="1">
    <citation type="submission" date="2017-09" db="EMBL/GenBank/DDBJ databases">
        <title>Depth-based differentiation of microbial function through sediment-hosted aquifers and enrichment of novel symbionts in the deep terrestrial subsurface.</title>
        <authorList>
            <person name="Probst A.J."/>
            <person name="Ladd B."/>
            <person name="Jarett J.K."/>
            <person name="Geller-Mcgrath D.E."/>
            <person name="Sieber C.M."/>
            <person name="Emerson J.B."/>
            <person name="Anantharaman K."/>
            <person name="Thomas B.C."/>
            <person name="Malmstrom R."/>
            <person name="Stieglmeier M."/>
            <person name="Klingl A."/>
            <person name="Woyke T."/>
            <person name="Ryan C.M."/>
            <person name="Banfield J.F."/>
        </authorList>
    </citation>
    <scope>NUCLEOTIDE SEQUENCE [LARGE SCALE GENOMIC DNA]</scope>
    <source>
        <strain evidence="10">CG23_combo_of_CG06-09_8_20_14_all_40_23</strain>
    </source>
</reference>
<feature type="binding site" evidence="8">
    <location>
        <position position="140"/>
    </location>
    <ligand>
        <name>IMP</name>
        <dbReference type="ChEBI" id="CHEBI:58053"/>
        <note>ligand shared between dimeric partners</note>
    </ligand>
</feature>
<proteinExistence type="inferred from homology"/>
<feature type="active site" description="Proton donor" evidence="8">
    <location>
        <position position="41"/>
    </location>
</feature>
<dbReference type="GO" id="GO:0044208">
    <property type="term" value="P:'de novo' AMP biosynthetic process"/>
    <property type="evidence" value="ECO:0007669"/>
    <property type="project" value="UniProtKB-UniRule"/>
</dbReference>
<keyword evidence="8" id="KW-0963">Cytoplasm</keyword>
<evidence type="ECO:0000256" key="7">
    <source>
        <dbReference type="ARBA" id="ARBA00023134"/>
    </source>
</evidence>
<comment type="subunit">
    <text evidence="1 8">Homodimer.</text>
</comment>
<feature type="binding site" evidence="8">
    <location>
        <position position="13"/>
    </location>
    <ligand>
        <name>Mg(2+)</name>
        <dbReference type="ChEBI" id="CHEBI:18420"/>
    </ligand>
</feature>
<feature type="binding site" description="in other chain" evidence="8">
    <location>
        <position position="216"/>
    </location>
    <ligand>
        <name>IMP</name>
        <dbReference type="ChEBI" id="CHEBI:58053"/>
        <note>ligand shared between dimeric partners</note>
    </ligand>
</feature>
<gene>
    <name evidence="8" type="primary">purA</name>
    <name evidence="10" type="ORF">COX18_04445</name>
</gene>
<dbReference type="PANTHER" id="PTHR11846:SF0">
    <property type="entry name" value="ADENYLOSUCCINATE SYNTHETASE"/>
    <property type="match status" value="1"/>
</dbReference>
<dbReference type="EC" id="6.3.4.4" evidence="8 9"/>
<evidence type="ECO:0000256" key="6">
    <source>
        <dbReference type="ARBA" id="ARBA00022842"/>
    </source>
</evidence>
<evidence type="ECO:0000256" key="2">
    <source>
        <dbReference type="ARBA" id="ARBA00022598"/>
    </source>
</evidence>
<dbReference type="Proteomes" id="UP000231067">
    <property type="component" value="Unassembled WGS sequence"/>
</dbReference>
<feature type="binding site" description="in other chain" evidence="8">
    <location>
        <begin position="13"/>
        <end position="16"/>
    </location>
    <ligand>
        <name>IMP</name>
        <dbReference type="ChEBI" id="CHEBI:58053"/>
        <note>ligand shared between dimeric partners</note>
    </ligand>
</feature>
<accession>A0A2H0A6M0</accession>
<feature type="binding site" evidence="8">
    <location>
        <begin position="291"/>
        <end position="297"/>
    </location>
    <ligand>
        <name>substrate</name>
    </ligand>
</feature>
<dbReference type="NCBIfam" id="TIGR00184">
    <property type="entry name" value="purA"/>
    <property type="match status" value="1"/>
</dbReference>
<feature type="binding site" evidence="8">
    <location>
        <begin position="323"/>
        <end position="325"/>
    </location>
    <ligand>
        <name>GTP</name>
        <dbReference type="ChEBI" id="CHEBI:37565"/>
    </ligand>
</feature>
<feature type="binding site" evidence="8">
    <location>
        <begin position="12"/>
        <end position="18"/>
    </location>
    <ligand>
        <name>GTP</name>
        <dbReference type="ChEBI" id="CHEBI:37565"/>
    </ligand>
</feature>
<dbReference type="InterPro" id="IPR042111">
    <property type="entry name" value="Adenylosuccinate_synth_dom3"/>
</dbReference>
<dbReference type="CDD" id="cd03108">
    <property type="entry name" value="AdSS"/>
    <property type="match status" value="1"/>
</dbReference>
<dbReference type="GO" id="GO:0000287">
    <property type="term" value="F:magnesium ion binding"/>
    <property type="evidence" value="ECO:0007669"/>
    <property type="project" value="UniProtKB-UniRule"/>
</dbReference>
<dbReference type="InterPro" id="IPR027417">
    <property type="entry name" value="P-loop_NTPase"/>
</dbReference>
<dbReference type="PANTHER" id="PTHR11846">
    <property type="entry name" value="ADENYLOSUCCINATE SYNTHETASE"/>
    <property type="match status" value="1"/>
</dbReference>
<dbReference type="GO" id="GO:0004019">
    <property type="term" value="F:adenylosuccinate synthase activity"/>
    <property type="evidence" value="ECO:0007669"/>
    <property type="project" value="UniProtKB-UniRule"/>
</dbReference>
<feature type="binding site" evidence="8">
    <location>
        <begin position="40"/>
        <end position="42"/>
    </location>
    <ligand>
        <name>GTP</name>
        <dbReference type="ChEBI" id="CHEBI:37565"/>
    </ligand>
</feature>
<evidence type="ECO:0000256" key="8">
    <source>
        <dbReference type="HAMAP-Rule" id="MF_00011"/>
    </source>
</evidence>
<comment type="pathway">
    <text evidence="8 9">Purine metabolism; AMP biosynthesis via de novo pathway; AMP from IMP: step 1/2.</text>
</comment>
<dbReference type="HAMAP" id="MF_00011">
    <property type="entry name" value="Adenylosucc_synth"/>
    <property type="match status" value="1"/>
</dbReference>
<dbReference type="NCBIfam" id="NF002223">
    <property type="entry name" value="PRK01117.1"/>
    <property type="match status" value="1"/>
</dbReference>
<dbReference type="InterPro" id="IPR018220">
    <property type="entry name" value="Adenylosuccin_syn_GTP-bd"/>
</dbReference>
<dbReference type="AlphaFoldDB" id="A0A2H0A6M0"/>
<comment type="function">
    <text evidence="8">Plays an important role in the de novo pathway of purine nucleotide biosynthesis. Catalyzes the first committed step in the biosynthesis of AMP from IMP.</text>
</comment>
<dbReference type="Pfam" id="PF00709">
    <property type="entry name" value="Adenylsucc_synt"/>
    <property type="match status" value="1"/>
</dbReference>
<feature type="binding site" evidence="8">
    <location>
        <position position="297"/>
    </location>
    <ligand>
        <name>GTP</name>
        <dbReference type="ChEBI" id="CHEBI:37565"/>
    </ligand>
</feature>
<keyword evidence="5 8" id="KW-0658">Purine biosynthesis</keyword>
<comment type="subcellular location">
    <subcellularLocation>
        <location evidence="8">Cytoplasm</location>
    </subcellularLocation>
</comment>
<feature type="binding site" description="in other chain" evidence="8">
    <location>
        <begin position="38"/>
        <end position="41"/>
    </location>
    <ligand>
        <name>IMP</name>
        <dbReference type="ChEBI" id="CHEBI:58053"/>
        <note>ligand shared between dimeric partners</note>
    </ligand>
</feature>
<comment type="similarity">
    <text evidence="8 9">Belongs to the adenylosuccinate synthetase family.</text>
</comment>
<dbReference type="Gene3D" id="3.90.170.10">
    <property type="entry name" value="Adenylosuccinate Synthetase, subunit A, domain 3"/>
    <property type="match status" value="1"/>
</dbReference>
<dbReference type="UniPathway" id="UPA00075">
    <property type="reaction ID" value="UER00335"/>
</dbReference>
<sequence length="416" mass="46380">MSSTVIIGAQWGDEGKGKIIDIFAQESDIIVRYQGGNNAGHTIIIDKNEFILHLIPSGILRENKICVIGHGVVLNPEAFLKELEYLKEKGISVKGRVFISEMTHMIMPYHLHLDSASEKEYKIGTTMRGVGPAYEDKIGRHGIRAIDLLDRDVFEEKLKRNLMMKTYKLGDSFDYKKISEEYLAFGEILKGYIKDTALFLFEALKEGKKILFEGAQGTLLDVDYGTYPFVTSSNASVGGVCTGTGIPPNKLDKIIGITKAYSTRVGEGPFPTELHGEFGEDMREKGNEYGATTGRPRRCGWFDAVALRYSARINGFNSLAITKLDVLSHLDTIKICVGYKYNGQIIKDFPSSLSILNGCEPVYEELPGWKQDIANVKSFDEFPTQAKDYLKRCSDLVETPIELVSVGAERSQTVWV</sequence>
<dbReference type="GO" id="GO:0046040">
    <property type="term" value="P:IMP metabolic process"/>
    <property type="evidence" value="ECO:0007669"/>
    <property type="project" value="TreeGrafter"/>
</dbReference>
<dbReference type="Gene3D" id="3.40.440.10">
    <property type="entry name" value="Adenylosuccinate Synthetase, subunit A, domain 1"/>
    <property type="match status" value="1"/>
</dbReference>
<dbReference type="SMART" id="SM00788">
    <property type="entry name" value="Adenylsucc_synt"/>
    <property type="match status" value="1"/>
</dbReference>
<dbReference type="FunFam" id="1.10.300.10:FF:000001">
    <property type="entry name" value="Adenylosuccinate synthetase"/>
    <property type="match status" value="1"/>
</dbReference>
<dbReference type="InterPro" id="IPR042110">
    <property type="entry name" value="Adenylosuccinate_synth_dom2"/>
</dbReference>
<keyword evidence="6 8" id="KW-0460">Magnesium</keyword>
<evidence type="ECO:0000256" key="4">
    <source>
        <dbReference type="ARBA" id="ARBA00022741"/>
    </source>
</evidence>
<feature type="active site" description="Proton acceptor" evidence="8">
    <location>
        <position position="13"/>
    </location>
</feature>